<proteinExistence type="inferred from homology"/>
<dbReference type="EMBL" id="JMKI01000002">
    <property type="protein sequence ID" value="KEJ93487.1"/>
    <property type="molecule type" value="Genomic_DNA"/>
</dbReference>
<dbReference type="Gene3D" id="1.20.1730.10">
    <property type="entry name" value="Sodium/glucose cotransporter"/>
    <property type="match status" value="1"/>
</dbReference>
<dbReference type="InterPro" id="IPR001734">
    <property type="entry name" value="Na/solute_symporter"/>
</dbReference>
<keyword evidence="10" id="KW-1185">Reference proteome</keyword>
<dbReference type="PANTHER" id="PTHR48086:SF7">
    <property type="entry name" value="SODIUM-SOLUTE SYMPORTER-RELATED"/>
    <property type="match status" value="1"/>
</dbReference>
<feature type="transmembrane region" description="Helical" evidence="8">
    <location>
        <begin position="375"/>
        <end position="397"/>
    </location>
</feature>
<reference evidence="9 10" key="1">
    <citation type="submission" date="2014-04" db="EMBL/GenBank/DDBJ databases">
        <title>Draft Genome Sequence of Synergistes jonesii.</title>
        <authorList>
            <person name="Coil D.A."/>
            <person name="Eisen J.A."/>
            <person name="Holland-Moritz H.E."/>
        </authorList>
    </citation>
    <scope>NUCLEOTIDE SEQUENCE [LARGE SCALE GENOMIC DNA]</scope>
    <source>
        <strain evidence="9 10">78-1</strain>
    </source>
</reference>
<dbReference type="AlphaFoldDB" id="A0A073J703"/>
<evidence type="ECO:0000256" key="2">
    <source>
        <dbReference type="ARBA" id="ARBA00006434"/>
    </source>
</evidence>
<dbReference type="STRING" id="2754.EH55_01550"/>
<dbReference type="InterPro" id="IPR038377">
    <property type="entry name" value="Na/Glc_symporter_sf"/>
</dbReference>
<dbReference type="GO" id="GO:0005886">
    <property type="term" value="C:plasma membrane"/>
    <property type="evidence" value="ECO:0007669"/>
    <property type="project" value="TreeGrafter"/>
</dbReference>
<feature type="transmembrane region" description="Helical" evidence="8">
    <location>
        <begin position="433"/>
        <end position="453"/>
    </location>
</feature>
<dbReference type="CDD" id="cd10322">
    <property type="entry name" value="SLC5sbd"/>
    <property type="match status" value="1"/>
</dbReference>
<evidence type="ECO:0000313" key="10">
    <source>
        <dbReference type="Proteomes" id="UP000027665"/>
    </source>
</evidence>
<feature type="transmembrane region" description="Helical" evidence="8">
    <location>
        <begin position="183"/>
        <end position="201"/>
    </location>
</feature>
<dbReference type="Pfam" id="PF00474">
    <property type="entry name" value="SSF"/>
    <property type="match status" value="1"/>
</dbReference>
<evidence type="ECO:0000256" key="7">
    <source>
        <dbReference type="RuleBase" id="RU362091"/>
    </source>
</evidence>
<evidence type="ECO:0000256" key="4">
    <source>
        <dbReference type="ARBA" id="ARBA00022692"/>
    </source>
</evidence>
<feature type="transmembrane region" description="Helical" evidence="8">
    <location>
        <begin position="45"/>
        <end position="65"/>
    </location>
</feature>
<dbReference type="PANTHER" id="PTHR48086">
    <property type="entry name" value="SODIUM/PROLINE SYMPORTER-RELATED"/>
    <property type="match status" value="1"/>
</dbReference>
<dbReference type="InterPro" id="IPR050277">
    <property type="entry name" value="Sodium:Solute_Symporter"/>
</dbReference>
<feature type="transmembrane region" description="Helical" evidence="8">
    <location>
        <begin position="302"/>
        <end position="327"/>
    </location>
</feature>
<feature type="transmembrane region" description="Helical" evidence="8">
    <location>
        <begin position="6"/>
        <end position="25"/>
    </location>
</feature>
<comment type="subcellular location">
    <subcellularLocation>
        <location evidence="1">Membrane</location>
        <topology evidence="1">Multi-pass membrane protein</topology>
    </subcellularLocation>
</comment>
<name>A0A073J703_9BACT</name>
<evidence type="ECO:0008006" key="11">
    <source>
        <dbReference type="Google" id="ProtNLM"/>
    </source>
</evidence>
<gene>
    <name evidence="9" type="ORF">EH55_01550</name>
</gene>
<evidence type="ECO:0000256" key="3">
    <source>
        <dbReference type="ARBA" id="ARBA00022448"/>
    </source>
</evidence>
<feature type="transmembrane region" description="Helical" evidence="8">
    <location>
        <begin position="156"/>
        <end position="176"/>
    </location>
</feature>
<feature type="transmembrane region" description="Helical" evidence="8">
    <location>
        <begin position="259"/>
        <end position="282"/>
    </location>
</feature>
<evidence type="ECO:0000256" key="6">
    <source>
        <dbReference type="ARBA" id="ARBA00023136"/>
    </source>
</evidence>
<organism evidence="9 10">
    <name type="scientific">Synergistes jonesii</name>
    <dbReference type="NCBI Taxonomy" id="2754"/>
    <lineage>
        <taxon>Bacteria</taxon>
        <taxon>Thermotogati</taxon>
        <taxon>Synergistota</taxon>
        <taxon>Synergistia</taxon>
        <taxon>Synergistales</taxon>
        <taxon>Synergistaceae</taxon>
        <taxon>Synergistes</taxon>
    </lineage>
</organism>
<sequence>MSKEHIYLVGILAYISLLVTIGFLARRRVKSAADFQLGGGKIPTFVLVGTLVASWLGSGTVVGYASRVYYFGLGGVWYALACLFSVAYFTIIIGRIRSIPARTTPEMLELRYGKTARKWAVLPVFLGQATIGAYQIKAVGYIFEICFGISSDLATVIGTGIIIGYTFLGGFFAVAWSDVCQSCIFMVGMMLAIPFAINNAGGWSGMIAALPQGYLSIFNVPFITVLGIFVPTALLGGTSMFMYQRAWAAESVEAARKGAAINFCGAAFIYTLVLILALSAVVTCPGIKGDTVVFSVATQLPVIIGLMLVISCAAVFISTGDSLLLAASAVFVREIYMSNREPDDKRELLATRITVVAIGVAGLLLLRFYPTLISLMMLAYSVEGAGLLCPLIAGMYWKGGTEKGAVASIVTGLTIIILWEACARSGVPFAKAFHSSLIAVPAAAGAYFAVSMVTNNDSARVEKFFGYFDGLKKHS</sequence>
<evidence type="ECO:0000256" key="5">
    <source>
        <dbReference type="ARBA" id="ARBA00022989"/>
    </source>
</evidence>
<feature type="transmembrane region" description="Helical" evidence="8">
    <location>
        <begin position="213"/>
        <end position="238"/>
    </location>
</feature>
<protein>
    <recommendedName>
        <fullName evidence="11">Sodium:solute symporter</fullName>
    </recommendedName>
</protein>
<feature type="transmembrane region" description="Helical" evidence="8">
    <location>
        <begin position="77"/>
        <end position="98"/>
    </location>
</feature>
<dbReference type="Proteomes" id="UP000027665">
    <property type="component" value="Unassembled WGS sequence"/>
</dbReference>
<comment type="similarity">
    <text evidence="2 7">Belongs to the sodium:solute symporter (SSF) (TC 2.A.21) family.</text>
</comment>
<keyword evidence="5 8" id="KW-1133">Transmembrane helix</keyword>
<dbReference type="PROSITE" id="PS50283">
    <property type="entry name" value="NA_SOLUT_SYMP_3"/>
    <property type="match status" value="1"/>
</dbReference>
<keyword evidence="6 8" id="KW-0472">Membrane</keyword>
<keyword evidence="4 8" id="KW-0812">Transmembrane</keyword>
<dbReference type="eggNOG" id="COG0591">
    <property type="taxonomic scope" value="Bacteria"/>
</dbReference>
<dbReference type="GO" id="GO:0022857">
    <property type="term" value="F:transmembrane transporter activity"/>
    <property type="evidence" value="ECO:0007669"/>
    <property type="project" value="InterPro"/>
</dbReference>
<accession>A0A073J703</accession>
<feature type="transmembrane region" description="Helical" evidence="8">
    <location>
        <begin position="404"/>
        <end position="421"/>
    </location>
</feature>
<evidence type="ECO:0000256" key="8">
    <source>
        <dbReference type="SAM" id="Phobius"/>
    </source>
</evidence>
<dbReference type="OrthoDB" id="2211at2"/>
<feature type="transmembrane region" description="Helical" evidence="8">
    <location>
        <begin position="348"/>
        <end position="369"/>
    </location>
</feature>
<keyword evidence="3" id="KW-0813">Transport</keyword>
<evidence type="ECO:0000313" key="9">
    <source>
        <dbReference type="EMBL" id="KEJ93487.1"/>
    </source>
</evidence>
<feature type="transmembrane region" description="Helical" evidence="8">
    <location>
        <begin position="119"/>
        <end position="136"/>
    </location>
</feature>
<dbReference type="GeneID" id="90982372"/>
<evidence type="ECO:0000256" key="1">
    <source>
        <dbReference type="ARBA" id="ARBA00004141"/>
    </source>
</evidence>
<dbReference type="RefSeq" id="WP_037973958.1">
    <property type="nucleotide sequence ID" value="NZ_JMKI01000002.1"/>
</dbReference>
<comment type="caution">
    <text evidence="9">The sequence shown here is derived from an EMBL/GenBank/DDBJ whole genome shotgun (WGS) entry which is preliminary data.</text>
</comment>